<evidence type="ECO:0000259" key="6">
    <source>
        <dbReference type="PROSITE" id="PS51462"/>
    </source>
</evidence>
<dbReference type="GO" id="GO:0046872">
    <property type="term" value="F:metal ion binding"/>
    <property type="evidence" value="ECO:0007669"/>
    <property type="project" value="UniProtKB-KW"/>
</dbReference>
<protein>
    <submittedName>
        <fullName evidence="7">8-oxo-dGTP diphosphatase</fullName>
    </submittedName>
</protein>
<dbReference type="InterPro" id="IPR000086">
    <property type="entry name" value="NUDIX_hydrolase_dom"/>
</dbReference>
<dbReference type="GO" id="GO:0016818">
    <property type="term" value="F:hydrolase activity, acting on acid anhydrides, in phosphorus-containing anhydrides"/>
    <property type="evidence" value="ECO:0007669"/>
    <property type="project" value="TreeGrafter"/>
</dbReference>
<name>A0A8J6NDE7_9BACT</name>
<evidence type="ECO:0000256" key="4">
    <source>
        <dbReference type="ARBA" id="ARBA00022801"/>
    </source>
</evidence>
<dbReference type="PANTHER" id="PTHR43758">
    <property type="entry name" value="7,8-DIHYDRO-8-OXOGUANINE TRIPHOSPHATASE"/>
    <property type="match status" value="1"/>
</dbReference>
<evidence type="ECO:0000256" key="2">
    <source>
        <dbReference type="ARBA" id="ARBA00005582"/>
    </source>
</evidence>
<evidence type="ECO:0000313" key="8">
    <source>
        <dbReference type="Proteomes" id="UP000614424"/>
    </source>
</evidence>
<dbReference type="CDD" id="cd18886">
    <property type="entry name" value="NUDIX_MutT_Nudt1"/>
    <property type="match status" value="1"/>
</dbReference>
<comment type="similarity">
    <text evidence="2">Belongs to the Nudix hydrolase family.</text>
</comment>
<dbReference type="GO" id="GO:0005737">
    <property type="term" value="C:cytoplasm"/>
    <property type="evidence" value="ECO:0007669"/>
    <property type="project" value="TreeGrafter"/>
</dbReference>
<dbReference type="InterPro" id="IPR020084">
    <property type="entry name" value="NUDIX_hydrolase_CS"/>
</dbReference>
<evidence type="ECO:0000256" key="3">
    <source>
        <dbReference type="ARBA" id="ARBA00022723"/>
    </source>
</evidence>
<comment type="cofactor">
    <cofactor evidence="1">
        <name>Mg(2+)</name>
        <dbReference type="ChEBI" id="CHEBI:18420"/>
    </cofactor>
</comment>
<dbReference type="PANTHER" id="PTHR43758:SF2">
    <property type="entry name" value="OXIDIZED PURINE NUCLEOSIDE TRIPHOSPHATE HYDROLASE"/>
    <property type="match status" value="1"/>
</dbReference>
<dbReference type="Pfam" id="PF00293">
    <property type="entry name" value="NUDIX"/>
    <property type="match status" value="1"/>
</dbReference>
<accession>A0A8J6NDE7</accession>
<dbReference type="PROSITE" id="PS51462">
    <property type="entry name" value="NUDIX"/>
    <property type="match status" value="1"/>
</dbReference>
<organism evidence="7 8">
    <name type="scientific">Candidatus Desulfobia pelagia</name>
    <dbReference type="NCBI Taxonomy" id="2841692"/>
    <lineage>
        <taxon>Bacteria</taxon>
        <taxon>Pseudomonadati</taxon>
        <taxon>Thermodesulfobacteriota</taxon>
        <taxon>Desulfobulbia</taxon>
        <taxon>Desulfobulbales</taxon>
        <taxon>Desulfobulbaceae</taxon>
        <taxon>Candidatus Desulfobia</taxon>
    </lineage>
</organism>
<sequence length="163" mass="18675">MKPYNPILATLGFVMSADGKRTLLVHRIHRGDDEHLGKFNGLGGKMQPDEDIVSCMKREIAEEAGIKCTQMLLRGTINWTSFGKNGENWFGFIFRIDQYSGTPYTENKEGPLAWHAVDSLDQLPMWLGDRHFLPLVFDEHPGIFHGYMPYKDGEPVSWSYQRI</sequence>
<gene>
    <name evidence="7" type="ORF">H8E41_02820</name>
</gene>
<dbReference type="EMBL" id="JACNJZ010000055">
    <property type="protein sequence ID" value="MBC8316809.1"/>
    <property type="molecule type" value="Genomic_DNA"/>
</dbReference>
<reference evidence="7 8" key="1">
    <citation type="submission" date="2020-08" db="EMBL/GenBank/DDBJ databases">
        <title>Bridging the membrane lipid divide: bacteria of the FCB group superphylum have the potential to synthesize archaeal ether lipids.</title>
        <authorList>
            <person name="Villanueva L."/>
            <person name="Von Meijenfeldt F.A.B."/>
            <person name="Westbye A.B."/>
            <person name="Yadav S."/>
            <person name="Hopmans E.C."/>
            <person name="Dutilh B.E."/>
            <person name="Sinninghe Damste J.S."/>
        </authorList>
    </citation>
    <scope>NUCLEOTIDE SEQUENCE [LARGE SCALE GENOMIC DNA]</scope>
    <source>
        <strain evidence="7">NIOZ-UU47</strain>
    </source>
</reference>
<proteinExistence type="inferred from homology"/>
<evidence type="ECO:0000256" key="1">
    <source>
        <dbReference type="ARBA" id="ARBA00001946"/>
    </source>
</evidence>
<evidence type="ECO:0000313" key="7">
    <source>
        <dbReference type="EMBL" id="MBC8316809.1"/>
    </source>
</evidence>
<keyword evidence="5" id="KW-0460">Magnesium</keyword>
<keyword evidence="4" id="KW-0378">Hydrolase</keyword>
<dbReference type="AlphaFoldDB" id="A0A8J6NDE7"/>
<feature type="domain" description="Nudix hydrolase" evidence="6">
    <location>
        <begin position="5"/>
        <end position="138"/>
    </location>
</feature>
<dbReference type="Gene3D" id="3.90.79.10">
    <property type="entry name" value="Nucleoside Triphosphate Pyrophosphohydrolase"/>
    <property type="match status" value="1"/>
</dbReference>
<dbReference type="SUPFAM" id="SSF55811">
    <property type="entry name" value="Nudix"/>
    <property type="match status" value="1"/>
</dbReference>
<comment type="caution">
    <text evidence="7">The sequence shown here is derived from an EMBL/GenBank/DDBJ whole genome shotgun (WGS) entry which is preliminary data.</text>
</comment>
<dbReference type="Proteomes" id="UP000614424">
    <property type="component" value="Unassembled WGS sequence"/>
</dbReference>
<keyword evidence="3" id="KW-0479">Metal-binding</keyword>
<dbReference type="InterPro" id="IPR015797">
    <property type="entry name" value="NUDIX_hydrolase-like_dom_sf"/>
</dbReference>
<dbReference type="PROSITE" id="PS00893">
    <property type="entry name" value="NUDIX_BOX"/>
    <property type="match status" value="1"/>
</dbReference>
<evidence type="ECO:0000256" key="5">
    <source>
        <dbReference type="ARBA" id="ARBA00022842"/>
    </source>
</evidence>